<gene>
    <name evidence="2" type="ORF">MGG_16077</name>
</gene>
<dbReference type="Proteomes" id="UP000009058">
    <property type="component" value="Chromosome 1"/>
</dbReference>
<evidence type="ECO:0000313" key="2">
    <source>
        <dbReference type="EMBL" id="EHA56410.1"/>
    </source>
</evidence>
<reference evidence="2 3" key="1">
    <citation type="journal article" date="2005" name="Nature">
        <title>The genome sequence of the rice blast fungus Magnaporthe grisea.</title>
        <authorList>
            <person name="Dean R.A."/>
            <person name="Talbot N.J."/>
            <person name="Ebbole D.J."/>
            <person name="Farman M.L."/>
            <person name="Mitchell T.K."/>
            <person name="Orbach M.J."/>
            <person name="Thon M."/>
            <person name="Kulkarni R."/>
            <person name="Xu J.R."/>
            <person name="Pan H."/>
            <person name="Read N.D."/>
            <person name="Lee Y.H."/>
            <person name="Carbone I."/>
            <person name="Brown D."/>
            <person name="Oh Y.Y."/>
            <person name="Donofrio N."/>
            <person name="Jeong J.S."/>
            <person name="Soanes D.M."/>
            <person name="Djonovic S."/>
            <person name="Kolomiets E."/>
            <person name="Rehmeyer C."/>
            <person name="Li W."/>
            <person name="Harding M."/>
            <person name="Kim S."/>
            <person name="Lebrun M.H."/>
            <person name="Bohnert H."/>
            <person name="Coughlan S."/>
            <person name="Butler J."/>
            <person name="Calvo S."/>
            <person name="Ma L.J."/>
            <person name="Nicol R."/>
            <person name="Purcell S."/>
            <person name="Nusbaum C."/>
            <person name="Galagan J.E."/>
            <person name="Birren B.W."/>
        </authorList>
    </citation>
    <scope>NUCLEOTIDE SEQUENCE [LARGE SCALE GENOMIC DNA]</scope>
    <source>
        <strain evidence="3">70-15 / ATCC MYA-4617 / FGSC 8958</strain>
    </source>
</reference>
<dbReference type="HOGENOM" id="CLU_930895_0_0_1"/>
<sequence length="299" mass="33780">MPSNTKRRGDRARQPNSRKARKARKQAENIQQELNRSDVSAQEGNSNSIQQELNRSDVNTQEEKSISDKQDLGSVDKNAQEAPLPQPEEGADPEEYHLTPAEHINATEASSQYKACIPMYVLLRIHGNDFTNYAADVRQFVGTPGWPKTPYTTMTLFRPPFTTGELRLELFYHLRGDGHRLGEITIPFTAFTEGLVSRVLSLPQEPTTNDAYNVPPKMQGLLSHVIHAQSFVQLVAEVPLGQIHVSLNDNVIRRFRRQLGNDIRTAVQPLKDIQLSPVHKIFSMGARTMLLTFARDFRL</sequence>
<feature type="compositionally biased region" description="Polar residues" evidence="1">
    <location>
        <begin position="28"/>
        <end position="59"/>
    </location>
</feature>
<feature type="region of interest" description="Disordered" evidence="1">
    <location>
        <begin position="1"/>
        <end position="94"/>
    </location>
</feature>
<dbReference type="RefSeq" id="XP_003709022.1">
    <property type="nucleotide sequence ID" value="XM_003708974.1"/>
</dbReference>
<protein>
    <submittedName>
        <fullName evidence="2">Uncharacterized protein</fullName>
    </submittedName>
</protein>
<proteinExistence type="predicted"/>
<reference key="2">
    <citation type="submission" date="2011-05" db="EMBL/GenBank/DDBJ databases">
        <title>The Genome Sequence of Magnaporthe oryzae 70-15.</title>
        <authorList>
            <consortium name="The Broad Institute Genome Sequencing Platform"/>
            <person name="Ma L.-J."/>
            <person name="Dead R."/>
            <person name="Young S.K."/>
            <person name="Zeng Q."/>
            <person name="Gargeya S."/>
            <person name="Fitzgerald M."/>
            <person name="Haas B."/>
            <person name="Abouelleil A."/>
            <person name="Alvarado L."/>
            <person name="Arachchi H.M."/>
            <person name="Berlin A."/>
            <person name="Brown A."/>
            <person name="Chapman S.B."/>
            <person name="Chen Z."/>
            <person name="Dunbar C."/>
            <person name="Freedman E."/>
            <person name="Gearin G."/>
            <person name="Gellesch M."/>
            <person name="Goldberg J."/>
            <person name="Griggs A."/>
            <person name="Gujja S."/>
            <person name="Heiman D."/>
            <person name="Howarth C."/>
            <person name="Larson L."/>
            <person name="Lui A."/>
            <person name="MacDonald P.J.P."/>
            <person name="Mehta T."/>
            <person name="Montmayeur A."/>
            <person name="Murphy C."/>
            <person name="Neiman D."/>
            <person name="Pearson M."/>
            <person name="Priest M."/>
            <person name="Roberts A."/>
            <person name="Saif S."/>
            <person name="Shea T."/>
            <person name="Shenoy N."/>
            <person name="Sisk P."/>
            <person name="Stolte C."/>
            <person name="Sykes S."/>
            <person name="Yandava C."/>
            <person name="Wortman J."/>
            <person name="Nusbaum C."/>
            <person name="Birren B."/>
        </authorList>
    </citation>
    <scope>NUCLEOTIDE SEQUENCE</scope>
    <source>
        <strain>70-15</strain>
    </source>
</reference>
<dbReference type="EMBL" id="CM001231">
    <property type="protein sequence ID" value="EHA56410.1"/>
    <property type="molecule type" value="Genomic_DNA"/>
</dbReference>
<dbReference type="InParanoid" id="G4MQ17"/>
<dbReference type="VEuPathDB" id="FungiDB:MGG_16077"/>
<accession>G4MQ17</accession>
<keyword evidence="3" id="KW-1185">Reference proteome</keyword>
<feature type="compositionally biased region" description="Basic residues" evidence="1">
    <location>
        <begin position="1"/>
        <end position="24"/>
    </location>
</feature>
<dbReference type="KEGG" id="mgr:MGG_16077"/>
<dbReference type="SMR" id="G4MQ17"/>
<dbReference type="GeneID" id="12984312"/>
<evidence type="ECO:0000313" key="3">
    <source>
        <dbReference type="Proteomes" id="UP000009058"/>
    </source>
</evidence>
<feature type="compositionally biased region" description="Basic and acidic residues" evidence="1">
    <location>
        <begin position="61"/>
        <end position="71"/>
    </location>
</feature>
<name>G4MQ17_PYRO7</name>
<organism evidence="2 3">
    <name type="scientific">Pyricularia oryzae (strain 70-15 / ATCC MYA-4617 / FGSC 8958)</name>
    <name type="common">Rice blast fungus</name>
    <name type="synonym">Magnaporthe oryzae</name>
    <dbReference type="NCBI Taxonomy" id="242507"/>
    <lineage>
        <taxon>Eukaryota</taxon>
        <taxon>Fungi</taxon>
        <taxon>Dikarya</taxon>
        <taxon>Ascomycota</taxon>
        <taxon>Pezizomycotina</taxon>
        <taxon>Sordariomycetes</taxon>
        <taxon>Sordariomycetidae</taxon>
        <taxon>Magnaporthales</taxon>
        <taxon>Pyriculariaceae</taxon>
        <taxon>Pyricularia</taxon>
    </lineage>
</organism>
<evidence type="ECO:0000256" key="1">
    <source>
        <dbReference type="SAM" id="MobiDB-lite"/>
    </source>
</evidence>
<dbReference type="AlphaFoldDB" id="G4MQ17"/>